<evidence type="ECO:0000313" key="2">
    <source>
        <dbReference type="Proteomes" id="UP001295794"/>
    </source>
</evidence>
<reference evidence="1" key="1">
    <citation type="submission" date="2023-11" db="EMBL/GenBank/DDBJ databases">
        <authorList>
            <person name="De Vega J J."/>
            <person name="De Vega J J."/>
        </authorList>
    </citation>
    <scope>NUCLEOTIDE SEQUENCE</scope>
</reference>
<dbReference type="EMBL" id="CAVNYO010000440">
    <property type="protein sequence ID" value="CAK5280719.1"/>
    <property type="molecule type" value="Genomic_DNA"/>
</dbReference>
<protein>
    <submittedName>
        <fullName evidence="1">Uncharacterized protein</fullName>
    </submittedName>
</protein>
<dbReference type="AlphaFoldDB" id="A0AAD2K5R4"/>
<dbReference type="Proteomes" id="UP001295794">
    <property type="component" value="Unassembled WGS sequence"/>
</dbReference>
<gene>
    <name evidence="1" type="ORF">MYCIT1_LOCUS31328</name>
</gene>
<proteinExistence type="predicted"/>
<comment type="caution">
    <text evidence="1">The sequence shown here is derived from an EMBL/GenBank/DDBJ whole genome shotgun (WGS) entry which is preliminary data.</text>
</comment>
<keyword evidence="2" id="KW-1185">Reference proteome</keyword>
<evidence type="ECO:0000313" key="1">
    <source>
        <dbReference type="EMBL" id="CAK5280719.1"/>
    </source>
</evidence>
<feature type="non-terminal residue" evidence="1">
    <location>
        <position position="154"/>
    </location>
</feature>
<name>A0AAD2K5R4_9AGAR</name>
<organism evidence="1 2">
    <name type="scientific">Mycena citricolor</name>
    <dbReference type="NCBI Taxonomy" id="2018698"/>
    <lineage>
        <taxon>Eukaryota</taxon>
        <taxon>Fungi</taxon>
        <taxon>Dikarya</taxon>
        <taxon>Basidiomycota</taxon>
        <taxon>Agaricomycotina</taxon>
        <taxon>Agaricomycetes</taxon>
        <taxon>Agaricomycetidae</taxon>
        <taxon>Agaricales</taxon>
        <taxon>Marasmiineae</taxon>
        <taxon>Mycenaceae</taxon>
        <taxon>Mycena</taxon>
    </lineage>
</organism>
<accession>A0AAD2K5R4</accession>
<sequence length="154" mass="17734">MLFKVADGYINLHWSLQLVIRSASDETADNLVSAARQIITPFAQTSDYPWWLNLFGLGPFLVRHPSLIASDPKSDLQPASKYHYTRYLCHTLCENLEQRLDLPESVDALQLIYRHLLQSDEPPRDLVTHLLVLRTLQNETADIRTHRLVAIVQF</sequence>